<evidence type="ECO:0000313" key="1">
    <source>
        <dbReference type="EMBL" id="CAB4122648.1"/>
    </source>
</evidence>
<reference evidence="1" key="1">
    <citation type="submission" date="2020-04" db="EMBL/GenBank/DDBJ databases">
        <authorList>
            <person name="Chiriac C."/>
            <person name="Salcher M."/>
            <person name="Ghai R."/>
            <person name="Kavagutti S V."/>
        </authorList>
    </citation>
    <scope>NUCLEOTIDE SEQUENCE</scope>
</reference>
<name>A0A6J5KKA0_9CAUD</name>
<protein>
    <submittedName>
        <fullName evidence="1">Uncharacterized protein</fullName>
    </submittedName>
</protein>
<gene>
    <name evidence="1" type="ORF">UFOVP28_25</name>
</gene>
<dbReference type="EMBL" id="LR796165">
    <property type="protein sequence ID" value="CAB4122648.1"/>
    <property type="molecule type" value="Genomic_DNA"/>
</dbReference>
<sequence>MVSWRKPREPASGFSYKLLPPDAMDAALEACSLYRVGIRDLIDDPVPSKLEQDPNHQKARAWFVRKMSSPLIIRGKIARNSLYNNHEIALMLDRSAREISYIKGDLVKSGGEIGEEEGG</sequence>
<organism evidence="1">
    <name type="scientific">uncultured Caudovirales phage</name>
    <dbReference type="NCBI Taxonomy" id="2100421"/>
    <lineage>
        <taxon>Viruses</taxon>
        <taxon>Duplodnaviria</taxon>
        <taxon>Heunggongvirae</taxon>
        <taxon>Uroviricota</taxon>
        <taxon>Caudoviricetes</taxon>
        <taxon>Peduoviridae</taxon>
        <taxon>Maltschvirus</taxon>
        <taxon>Maltschvirus maltsch</taxon>
    </lineage>
</organism>
<proteinExistence type="predicted"/>
<accession>A0A6J5KKA0</accession>